<dbReference type="EMBL" id="JBHRST010000004">
    <property type="protein sequence ID" value="MFC3097006.1"/>
    <property type="molecule type" value="Genomic_DNA"/>
</dbReference>
<feature type="transmembrane region" description="Helical" evidence="5">
    <location>
        <begin position="149"/>
        <end position="169"/>
    </location>
</feature>
<dbReference type="SUPFAM" id="SSF103473">
    <property type="entry name" value="MFS general substrate transporter"/>
    <property type="match status" value="1"/>
</dbReference>
<dbReference type="Pfam" id="PF07690">
    <property type="entry name" value="MFS_1"/>
    <property type="match status" value="1"/>
</dbReference>
<keyword evidence="3 5" id="KW-1133">Transmembrane helix</keyword>
<dbReference type="InterPro" id="IPR011701">
    <property type="entry name" value="MFS"/>
</dbReference>
<evidence type="ECO:0000256" key="2">
    <source>
        <dbReference type="ARBA" id="ARBA00022692"/>
    </source>
</evidence>
<feature type="transmembrane region" description="Helical" evidence="5">
    <location>
        <begin position="118"/>
        <end position="137"/>
    </location>
</feature>
<keyword evidence="8" id="KW-1185">Reference proteome</keyword>
<keyword evidence="4 5" id="KW-0472">Membrane</keyword>
<dbReference type="PANTHER" id="PTHR23508:SF10">
    <property type="entry name" value="CARBOXYLIC ACID TRANSPORTER PROTEIN HOMOLOG"/>
    <property type="match status" value="1"/>
</dbReference>
<dbReference type="Proteomes" id="UP001595456">
    <property type="component" value="Unassembled WGS sequence"/>
</dbReference>
<protein>
    <submittedName>
        <fullName evidence="7">MFS transporter</fullName>
    </submittedName>
</protein>
<feature type="transmembrane region" description="Helical" evidence="5">
    <location>
        <begin position="297"/>
        <end position="316"/>
    </location>
</feature>
<accession>A0ABV7E603</accession>
<feature type="transmembrane region" description="Helical" evidence="5">
    <location>
        <begin position="258"/>
        <end position="277"/>
    </location>
</feature>
<feature type="transmembrane region" description="Helical" evidence="5">
    <location>
        <begin position="348"/>
        <end position="371"/>
    </location>
</feature>
<evidence type="ECO:0000256" key="1">
    <source>
        <dbReference type="ARBA" id="ARBA00004141"/>
    </source>
</evidence>
<keyword evidence="2 5" id="KW-0812">Transmembrane</keyword>
<dbReference type="PANTHER" id="PTHR23508">
    <property type="entry name" value="CARBOXYLIC ACID TRANSPORTER PROTEIN HOMOLOG"/>
    <property type="match status" value="1"/>
</dbReference>
<feature type="transmembrane region" description="Helical" evidence="5">
    <location>
        <begin position="414"/>
        <end position="435"/>
    </location>
</feature>
<reference evidence="8" key="1">
    <citation type="journal article" date="2019" name="Int. J. Syst. Evol. Microbiol.">
        <title>The Global Catalogue of Microorganisms (GCM) 10K type strain sequencing project: providing services to taxonomists for standard genome sequencing and annotation.</title>
        <authorList>
            <consortium name="The Broad Institute Genomics Platform"/>
            <consortium name="The Broad Institute Genome Sequencing Center for Infectious Disease"/>
            <person name="Wu L."/>
            <person name="Ma J."/>
        </authorList>
    </citation>
    <scope>NUCLEOTIDE SEQUENCE [LARGE SCALE GENOMIC DNA]</scope>
    <source>
        <strain evidence="8">KCTC 52607</strain>
    </source>
</reference>
<dbReference type="InterPro" id="IPR036259">
    <property type="entry name" value="MFS_trans_sf"/>
</dbReference>
<proteinExistence type="predicted"/>
<evidence type="ECO:0000259" key="6">
    <source>
        <dbReference type="PROSITE" id="PS50850"/>
    </source>
</evidence>
<feature type="domain" description="Major facilitator superfamily (MFS) profile" evidence="6">
    <location>
        <begin position="23"/>
        <end position="439"/>
    </location>
</feature>
<evidence type="ECO:0000256" key="3">
    <source>
        <dbReference type="ARBA" id="ARBA00022989"/>
    </source>
</evidence>
<dbReference type="RefSeq" id="WP_336925923.1">
    <property type="nucleotide sequence ID" value="NZ_JBANRO010000005.1"/>
</dbReference>
<sequence>MASLAANNDPREIVNESPMTVRMWIVVAIMVLLNANDGFDVLSSAFAAPGISAEWGIPRSELGIMLGAELVGMGFGSVLLGGLADRIGRKPSIILCLIVGGIGMFLASQAGGVWDLTVYRFITGIGIGGMLASINAVTAECSNKKDRGLAMALMVIGYPLGAVLGGLVAAELLQVYTWRSMFVFGGIITVVCVPLVLLLVPESPAYYLATRREGARDKINKSLRFLGLRTIDGMPPEVRKEDQPKITDILAKPALRKVTLLLGFGYMFHTFTFYYILKFAPQIVADYGYDPSQAATVLVWANIGGTVGGFIFGFFMKKWDIKGPTIIMLLLAAIAVAAFGIAKDSLWGWRMATFCTGFLTNAAIVGYYAAYARGFPAYARATGTGFVLGIGRLGAAGSPVIAGLLFTALGNDQLLPVSIIMALGSVAAAVMFFVLPLKDGDKEFMDNIPAGEAP</sequence>
<evidence type="ECO:0000313" key="8">
    <source>
        <dbReference type="Proteomes" id="UP001595456"/>
    </source>
</evidence>
<evidence type="ECO:0000256" key="5">
    <source>
        <dbReference type="SAM" id="Phobius"/>
    </source>
</evidence>
<dbReference type="Gene3D" id="1.20.1250.20">
    <property type="entry name" value="MFS general substrate transporter like domains"/>
    <property type="match status" value="1"/>
</dbReference>
<comment type="subcellular location">
    <subcellularLocation>
        <location evidence="1">Membrane</location>
        <topology evidence="1">Multi-pass membrane protein</topology>
    </subcellularLocation>
</comment>
<feature type="transmembrane region" description="Helical" evidence="5">
    <location>
        <begin position="21"/>
        <end position="42"/>
    </location>
</feature>
<gene>
    <name evidence="7" type="ORF">ACFODU_04245</name>
</gene>
<evidence type="ECO:0000313" key="7">
    <source>
        <dbReference type="EMBL" id="MFC3097006.1"/>
    </source>
</evidence>
<feature type="transmembrane region" description="Helical" evidence="5">
    <location>
        <begin position="383"/>
        <end position="408"/>
    </location>
</feature>
<dbReference type="PROSITE" id="PS50850">
    <property type="entry name" value="MFS"/>
    <property type="match status" value="1"/>
</dbReference>
<evidence type="ECO:0000256" key="4">
    <source>
        <dbReference type="ARBA" id="ARBA00023136"/>
    </source>
</evidence>
<feature type="transmembrane region" description="Helical" evidence="5">
    <location>
        <begin position="323"/>
        <end position="342"/>
    </location>
</feature>
<name>A0ABV7E603_9SPHN</name>
<feature type="transmembrane region" description="Helical" evidence="5">
    <location>
        <begin position="181"/>
        <end position="200"/>
    </location>
</feature>
<comment type="caution">
    <text evidence="7">The sequence shown here is derived from an EMBL/GenBank/DDBJ whole genome shotgun (WGS) entry which is preliminary data.</text>
</comment>
<feature type="transmembrane region" description="Helical" evidence="5">
    <location>
        <begin position="62"/>
        <end position="81"/>
    </location>
</feature>
<feature type="transmembrane region" description="Helical" evidence="5">
    <location>
        <begin position="93"/>
        <end position="112"/>
    </location>
</feature>
<dbReference type="InterPro" id="IPR020846">
    <property type="entry name" value="MFS_dom"/>
</dbReference>
<organism evidence="7 8">
    <name type="scientific">Alteraurantiacibacter palmitatis</name>
    <dbReference type="NCBI Taxonomy" id="2054628"/>
    <lineage>
        <taxon>Bacteria</taxon>
        <taxon>Pseudomonadati</taxon>
        <taxon>Pseudomonadota</taxon>
        <taxon>Alphaproteobacteria</taxon>
        <taxon>Sphingomonadales</taxon>
        <taxon>Erythrobacteraceae</taxon>
        <taxon>Alteraurantiacibacter</taxon>
    </lineage>
</organism>